<dbReference type="RefSeq" id="WP_271215615.1">
    <property type="nucleotide sequence ID" value="NZ_BAAAVD010000006.1"/>
</dbReference>
<dbReference type="PANTHER" id="PTHR31435:SF10">
    <property type="entry name" value="BSR4717 PROTEIN"/>
    <property type="match status" value="1"/>
</dbReference>
<dbReference type="Proteomes" id="UP001143474">
    <property type="component" value="Unassembled WGS sequence"/>
</dbReference>
<dbReference type="InterPro" id="IPR000182">
    <property type="entry name" value="GNAT_dom"/>
</dbReference>
<dbReference type="EMBL" id="BSEV01000001">
    <property type="protein sequence ID" value="GLK07041.1"/>
    <property type="molecule type" value="Genomic_DNA"/>
</dbReference>
<reference evidence="3" key="2">
    <citation type="submission" date="2023-01" db="EMBL/GenBank/DDBJ databases">
        <authorList>
            <person name="Sun Q."/>
            <person name="Evtushenko L."/>
        </authorList>
    </citation>
    <scope>NUCLEOTIDE SEQUENCE</scope>
    <source>
        <strain evidence="3">VKM Ac-2007</strain>
    </source>
</reference>
<dbReference type="GO" id="GO:0016747">
    <property type="term" value="F:acyltransferase activity, transferring groups other than amino-acyl groups"/>
    <property type="evidence" value="ECO:0007669"/>
    <property type="project" value="InterPro"/>
</dbReference>
<dbReference type="Gene3D" id="3.40.630.30">
    <property type="match status" value="1"/>
</dbReference>
<dbReference type="InterPro" id="IPR016181">
    <property type="entry name" value="Acyl_CoA_acyltransferase"/>
</dbReference>
<dbReference type="InterPro" id="IPR031165">
    <property type="entry name" value="GNAT_YJDJ"/>
</dbReference>
<protein>
    <submittedName>
        <fullName evidence="3">N-acetyltransferase</fullName>
    </submittedName>
</protein>
<evidence type="ECO:0000313" key="4">
    <source>
        <dbReference type="Proteomes" id="UP001143474"/>
    </source>
</evidence>
<evidence type="ECO:0000259" key="1">
    <source>
        <dbReference type="PROSITE" id="PS51186"/>
    </source>
</evidence>
<dbReference type="PROSITE" id="PS51729">
    <property type="entry name" value="GNAT_YJDJ"/>
    <property type="match status" value="1"/>
</dbReference>
<evidence type="ECO:0000313" key="3">
    <source>
        <dbReference type="EMBL" id="GLK07041.1"/>
    </source>
</evidence>
<keyword evidence="4" id="KW-1185">Reference proteome</keyword>
<name>A0A9W6HWF0_9ACTN</name>
<evidence type="ECO:0000259" key="2">
    <source>
        <dbReference type="PROSITE" id="PS51729"/>
    </source>
</evidence>
<feature type="domain" description="N-acetyltransferase" evidence="1">
    <location>
        <begin position="1"/>
        <end position="94"/>
    </location>
</feature>
<sequence>MHIDVKLSPTGDFYEAEVDGKHAGKLEFARRDGVIVYIHTEVDPEFEGKGVGGALARTALDAARAEGVRIVPRCPFVGGWIRRHPEYADLIKDS</sequence>
<comment type="caution">
    <text evidence="3">The sequence shown here is derived from an EMBL/GenBank/DDBJ whole genome shotgun (WGS) entry which is preliminary data.</text>
</comment>
<dbReference type="InterPro" id="IPR045057">
    <property type="entry name" value="Gcn5-rel_NAT"/>
</dbReference>
<dbReference type="SUPFAM" id="SSF55729">
    <property type="entry name" value="Acyl-CoA N-acyltransferases (Nat)"/>
    <property type="match status" value="1"/>
</dbReference>
<accession>A0A9W6HWF0</accession>
<gene>
    <name evidence="3" type="ORF">GCM10017600_04460</name>
</gene>
<proteinExistence type="predicted"/>
<dbReference type="PANTHER" id="PTHR31435">
    <property type="entry name" value="PROTEIN NATD1"/>
    <property type="match status" value="1"/>
</dbReference>
<dbReference type="Pfam" id="PF14542">
    <property type="entry name" value="Acetyltransf_CG"/>
    <property type="match status" value="1"/>
</dbReference>
<reference evidence="3" key="1">
    <citation type="journal article" date="2014" name="Int. J. Syst. Evol. Microbiol.">
        <title>Complete genome sequence of Corynebacterium casei LMG S-19264T (=DSM 44701T), isolated from a smear-ripened cheese.</title>
        <authorList>
            <consortium name="US DOE Joint Genome Institute (JGI-PGF)"/>
            <person name="Walter F."/>
            <person name="Albersmeier A."/>
            <person name="Kalinowski J."/>
            <person name="Ruckert C."/>
        </authorList>
    </citation>
    <scope>NUCLEOTIDE SEQUENCE</scope>
    <source>
        <strain evidence="3">VKM Ac-2007</strain>
    </source>
</reference>
<organism evidence="3 4">
    <name type="scientific">Streptosporangium carneum</name>
    <dbReference type="NCBI Taxonomy" id="47481"/>
    <lineage>
        <taxon>Bacteria</taxon>
        <taxon>Bacillati</taxon>
        <taxon>Actinomycetota</taxon>
        <taxon>Actinomycetes</taxon>
        <taxon>Streptosporangiales</taxon>
        <taxon>Streptosporangiaceae</taxon>
        <taxon>Streptosporangium</taxon>
    </lineage>
</organism>
<dbReference type="PROSITE" id="PS51186">
    <property type="entry name" value="GNAT"/>
    <property type="match status" value="1"/>
</dbReference>
<feature type="domain" description="N-acetyltransferase" evidence="2">
    <location>
        <begin position="6"/>
        <end position="92"/>
    </location>
</feature>
<dbReference type="AlphaFoldDB" id="A0A9W6HWF0"/>
<dbReference type="CDD" id="cd04301">
    <property type="entry name" value="NAT_SF"/>
    <property type="match status" value="1"/>
</dbReference>